<feature type="compositionally biased region" description="Gly residues" evidence="6">
    <location>
        <begin position="553"/>
        <end position="565"/>
    </location>
</feature>
<organism evidence="7 8">
    <name type="scientific">Tetradesmus obliquus</name>
    <name type="common">Green alga</name>
    <name type="synonym">Acutodesmus obliquus</name>
    <dbReference type="NCBI Taxonomy" id="3088"/>
    <lineage>
        <taxon>Eukaryota</taxon>
        <taxon>Viridiplantae</taxon>
        <taxon>Chlorophyta</taxon>
        <taxon>core chlorophytes</taxon>
        <taxon>Chlorophyceae</taxon>
        <taxon>CS clade</taxon>
        <taxon>Sphaeropleales</taxon>
        <taxon>Scenedesmaceae</taxon>
        <taxon>Tetradesmus</taxon>
    </lineage>
</organism>
<feature type="region of interest" description="Disordered" evidence="6">
    <location>
        <begin position="525"/>
        <end position="567"/>
    </location>
</feature>
<dbReference type="PROSITE" id="PS01091">
    <property type="entry name" value="TATD_3"/>
    <property type="match status" value="1"/>
</dbReference>
<evidence type="ECO:0008006" key="9">
    <source>
        <dbReference type="Google" id="ProtNLM"/>
    </source>
</evidence>
<name>A0ABY8UKX7_TETOB</name>
<dbReference type="PANTHER" id="PTHR46317:SF1">
    <property type="entry name" value="HYDROLASE, TATD FAMILY"/>
    <property type="match status" value="1"/>
</dbReference>
<keyword evidence="2" id="KW-0479">Metal-binding</keyword>
<evidence type="ECO:0000313" key="8">
    <source>
        <dbReference type="Proteomes" id="UP001244341"/>
    </source>
</evidence>
<dbReference type="EMBL" id="CP126219">
    <property type="protein sequence ID" value="WIA20896.1"/>
    <property type="molecule type" value="Genomic_DNA"/>
</dbReference>
<evidence type="ECO:0000256" key="2">
    <source>
        <dbReference type="ARBA" id="ARBA00022723"/>
    </source>
</evidence>
<dbReference type="InterPro" id="IPR001130">
    <property type="entry name" value="TatD-like"/>
</dbReference>
<feature type="compositionally biased region" description="Low complexity" evidence="6">
    <location>
        <begin position="525"/>
        <end position="552"/>
    </location>
</feature>
<keyword evidence="5" id="KW-0175">Coiled coil</keyword>
<proteinExistence type="inferred from homology"/>
<evidence type="ECO:0000256" key="3">
    <source>
        <dbReference type="ARBA" id="ARBA00022801"/>
    </source>
</evidence>
<sequence length="633" mass="67555">MIIDCHSHFYPPQFSRADIPGLAAAAKHAGVQAIVTVPESLQDCEAVLQLAKEEPIVQACAGLHPVQPIHADGQFYSSCRSVQDVSEVVPVLHFIRQHASDLVAVGEVGLDFSPHVVGKVHSEEEQRLREVQREVFKQQIQLANELGLPVNVHSRSAGHYAIDTLIECNAGGALLHAFDGKIGHALRGAAAGFYFSVPPSIVRSPQKQKLVKGLPLDRLVLETDAPALGPDKDSMNVPANITVSCSEVAKIKGVSAEEVAAVTTSNALALFPKLRQRLAAAAEAPDTLMEVSSSQVGLESERVAELQAQVDVLQQKLHQLHATDVNTLRRGYATVAQHVQALKLEAARLEELVNELEPQLYPPEYIAEELGKAAVVSGSVFVIFKVVKTITPLPAQVSSWLRSGLAAVTAIVVTWRFARSSISRFAASLLDHKRRRKAVLREMGELQQRVDILVALTSSMPQALLQQQQLAPFLFFTLRGVRPSLHLDFKKGTMKKALLALALAVAVVSADAYSNRRMLDAQPAAADPAAAAADPSAAKPADSGPDSWQNGGWHAGGWSNGGWGGSWRDRNWDRWDRWGGWSQLQNVPEGTVTAAAAAPAGPEQPAAAAAAVAQPAEVAGAEPAVAAAPATGP</sequence>
<evidence type="ECO:0000313" key="7">
    <source>
        <dbReference type="EMBL" id="WIA20896.1"/>
    </source>
</evidence>
<dbReference type="Gene3D" id="3.20.20.140">
    <property type="entry name" value="Metal-dependent hydrolases"/>
    <property type="match status" value="1"/>
</dbReference>
<evidence type="ECO:0000256" key="1">
    <source>
        <dbReference type="ARBA" id="ARBA00009275"/>
    </source>
</evidence>
<reference evidence="7 8" key="1">
    <citation type="submission" date="2023-05" db="EMBL/GenBank/DDBJ databases">
        <title>A 100% complete, gapless, phased diploid assembly of the Scenedesmus obliquus UTEX 3031 genome.</title>
        <authorList>
            <person name="Biondi T.C."/>
            <person name="Hanschen E.R."/>
            <person name="Kwon T."/>
            <person name="Eng W."/>
            <person name="Kruse C.P.S."/>
            <person name="Koehler S.I."/>
            <person name="Kunde Y."/>
            <person name="Gleasner C.D."/>
            <person name="You Mak K.T."/>
            <person name="Polle J."/>
            <person name="Hovde B.T."/>
            <person name="Starkenburg S.R."/>
        </authorList>
    </citation>
    <scope>NUCLEOTIDE SEQUENCE [LARGE SCALE GENOMIC DNA]</scope>
    <source>
        <strain evidence="7 8">DOE0152z</strain>
    </source>
</reference>
<keyword evidence="3" id="KW-0378">Hydrolase</keyword>
<feature type="coiled-coil region" evidence="5">
    <location>
        <begin position="296"/>
        <end position="359"/>
    </location>
</feature>
<dbReference type="Proteomes" id="UP001244341">
    <property type="component" value="Chromosome 12b"/>
</dbReference>
<evidence type="ECO:0000256" key="5">
    <source>
        <dbReference type="SAM" id="Coils"/>
    </source>
</evidence>
<comment type="function">
    <text evidence="4">Exhibits 3'-exonuclease activities and apurinic/apyrimidinic (AP) endonuclease (in vitro). Show preferential AP endonuclease activity on double-stranded DNA substrates and 3'- exonuclease activity on single-stranded DNA.</text>
</comment>
<comment type="similarity">
    <text evidence="1">Belongs to the metallo-dependent hydrolases superfamily. TatD-type hydrolase family.</text>
</comment>
<dbReference type="CDD" id="cd01310">
    <property type="entry name" value="TatD_DNAse"/>
    <property type="match status" value="1"/>
</dbReference>
<dbReference type="InterPro" id="IPR018228">
    <property type="entry name" value="DNase_TatD-rel_CS"/>
</dbReference>
<evidence type="ECO:0000256" key="6">
    <source>
        <dbReference type="SAM" id="MobiDB-lite"/>
    </source>
</evidence>
<gene>
    <name evidence="7" type="ORF">OEZ85_005241</name>
</gene>
<dbReference type="SUPFAM" id="SSF51556">
    <property type="entry name" value="Metallo-dependent hydrolases"/>
    <property type="match status" value="1"/>
</dbReference>
<dbReference type="InterPro" id="IPR032466">
    <property type="entry name" value="Metal_Hydrolase"/>
</dbReference>
<evidence type="ECO:0000256" key="4">
    <source>
        <dbReference type="ARBA" id="ARBA00093287"/>
    </source>
</evidence>
<protein>
    <recommendedName>
        <fullName evidence="9">TatD related DNase</fullName>
    </recommendedName>
</protein>
<accession>A0ABY8UKX7</accession>
<dbReference type="PANTHER" id="PTHR46317">
    <property type="entry name" value="HYDROLASE OF PHP SUPERFAMILY-RELATED PROTEIN"/>
    <property type="match status" value="1"/>
</dbReference>
<keyword evidence="8" id="KW-1185">Reference proteome</keyword>
<dbReference type="Pfam" id="PF01026">
    <property type="entry name" value="TatD_DNase"/>
    <property type="match status" value="1"/>
</dbReference>
<feature type="region of interest" description="Disordered" evidence="6">
    <location>
        <begin position="593"/>
        <end position="633"/>
    </location>
</feature>